<organism evidence="4">
    <name type="scientific">uncultured prokaryote</name>
    <dbReference type="NCBI Taxonomy" id="198431"/>
    <lineage>
        <taxon>unclassified sequences</taxon>
        <taxon>environmental samples</taxon>
    </lineage>
</organism>
<evidence type="ECO:0000256" key="1">
    <source>
        <dbReference type="SAM" id="MobiDB-lite"/>
    </source>
</evidence>
<feature type="domain" description="DUF3048" evidence="2">
    <location>
        <begin position="71"/>
        <end position="212"/>
    </location>
</feature>
<evidence type="ECO:0000259" key="3">
    <source>
        <dbReference type="Pfam" id="PF17479"/>
    </source>
</evidence>
<dbReference type="AlphaFoldDB" id="A0A0H5QJB7"/>
<sequence>MKKFSLLTMVVLASSLLLFGCGKEEEPDVVKENVVTEVTPGDTEDTKDDEQTEEPVNDDLPPEEGMARSPLTNEWVPEEVAEQRPLAVMIPNDKGALPHYNISNADILYECLVEGEITRLMGIFGDWTDLERIGNLRSCRDYFVYWAFEWDAIYVHAGGPFYIDEVISRKDTQNINALTAPKGVFYRTTDRSAPQNLYLDGADILKEADRLDYPLTAREDKIDPIHFQFTTKSNPNTLEDYDDAVNATKVDLSNAYPTTRTWFEYDESDGLYHRFQKTSGGAHKDAATGEQLAFKNLLIQFTYHEVRDAKGYLAFQCIDSTRDGWYFTNGKGIHVNWEKVSDYGATRYYDDDGNEIKLNTGKTMICIVEDGDTFAYSN</sequence>
<dbReference type="Pfam" id="PF11258">
    <property type="entry name" value="DUF3048"/>
    <property type="match status" value="1"/>
</dbReference>
<evidence type="ECO:0008006" key="5">
    <source>
        <dbReference type="Google" id="ProtNLM"/>
    </source>
</evidence>
<dbReference type="Pfam" id="PF17479">
    <property type="entry name" value="DUF3048_C"/>
    <property type="match status" value="1"/>
</dbReference>
<evidence type="ECO:0000259" key="2">
    <source>
        <dbReference type="Pfam" id="PF11258"/>
    </source>
</evidence>
<dbReference type="Gene3D" id="3.50.90.10">
    <property type="entry name" value="YerB-like"/>
    <property type="match status" value="1"/>
</dbReference>
<protein>
    <recommendedName>
        <fullName evidence="5">DUF3048 domain-containing protein</fullName>
    </recommendedName>
</protein>
<feature type="region of interest" description="Disordered" evidence="1">
    <location>
        <begin position="30"/>
        <end position="70"/>
    </location>
</feature>
<accession>A0A0H5QJB7</accession>
<proteinExistence type="predicted"/>
<evidence type="ECO:0000313" key="4">
    <source>
        <dbReference type="EMBL" id="CRY95907.1"/>
    </source>
</evidence>
<reference evidence="4" key="1">
    <citation type="submission" date="2015-06" db="EMBL/GenBank/DDBJ databases">
        <authorList>
            <person name="Joergensen T."/>
        </authorList>
    </citation>
    <scope>NUCLEOTIDE SEQUENCE</scope>
    <source>
        <strain evidence="4">RGFK0816</strain>
    </source>
</reference>
<dbReference type="PROSITE" id="PS51257">
    <property type="entry name" value="PROKAR_LIPOPROTEIN"/>
    <property type="match status" value="1"/>
</dbReference>
<reference evidence="4" key="2">
    <citation type="submission" date="2015-07" db="EMBL/GenBank/DDBJ databases">
        <title>Plasmids, circular viruses and viroids from rat gut.</title>
        <authorList>
            <person name="Jorgensen T.J."/>
            <person name="Hansen M.A."/>
            <person name="Xu Z."/>
            <person name="Tabak M.A."/>
            <person name="Sorensen S.J."/>
            <person name="Hansen L.H."/>
        </authorList>
    </citation>
    <scope>NUCLEOTIDE SEQUENCE</scope>
    <source>
        <strain evidence="4">RGFK0816</strain>
    </source>
</reference>
<name>A0A0H5QJB7_9ZZZZ</name>
<feature type="domain" description="DUF3048" evidence="3">
    <location>
        <begin position="259"/>
        <end position="365"/>
    </location>
</feature>
<dbReference type="InterPro" id="IPR023158">
    <property type="entry name" value="YerB-like_sf"/>
</dbReference>
<dbReference type="EMBL" id="LN853422">
    <property type="protein sequence ID" value="CRY95907.1"/>
    <property type="molecule type" value="Genomic_DNA"/>
</dbReference>
<dbReference type="SUPFAM" id="SSF159774">
    <property type="entry name" value="YerB-like"/>
    <property type="match status" value="1"/>
</dbReference>
<dbReference type="InterPro" id="IPR035328">
    <property type="entry name" value="DUF3048_C"/>
</dbReference>
<dbReference type="InterPro" id="IPR021416">
    <property type="entry name" value="DUF3048_N"/>
</dbReference>
<feature type="compositionally biased region" description="Acidic residues" evidence="1">
    <location>
        <begin position="42"/>
        <end position="62"/>
    </location>
</feature>